<feature type="domain" description="Nephrocystin 3-like N-terminal" evidence="4">
    <location>
        <begin position="225"/>
        <end position="329"/>
    </location>
</feature>
<name>A0A8H4PEV9_9HYPO</name>
<proteinExistence type="predicted"/>
<dbReference type="EMBL" id="JAADYS010000802">
    <property type="protein sequence ID" value="KAF4466981.1"/>
    <property type="molecule type" value="Genomic_DNA"/>
</dbReference>
<keyword evidence="6" id="KW-1185">Reference proteome</keyword>
<gene>
    <name evidence="5" type="ORF">FALBO_6130</name>
</gene>
<dbReference type="SUPFAM" id="SSF53474">
    <property type="entry name" value="alpha/beta-Hydrolases"/>
    <property type="match status" value="1"/>
</dbReference>
<accession>A0A8H4PEV9</accession>
<reference evidence="5 6" key="1">
    <citation type="submission" date="2020-01" db="EMBL/GenBank/DDBJ databases">
        <title>Identification and distribution of gene clusters putatively required for synthesis of sphingolipid metabolism inhibitors in phylogenetically diverse species of the filamentous fungus Fusarium.</title>
        <authorList>
            <person name="Kim H.-S."/>
            <person name="Busman M."/>
            <person name="Brown D.W."/>
            <person name="Divon H."/>
            <person name="Uhlig S."/>
            <person name="Proctor R.H."/>
        </authorList>
    </citation>
    <scope>NUCLEOTIDE SEQUENCE [LARGE SCALE GENOMIC DNA]</scope>
    <source>
        <strain evidence="5 6">NRRL 20459</strain>
    </source>
</reference>
<organism evidence="5 6">
    <name type="scientific">Fusarium albosuccineum</name>
    <dbReference type="NCBI Taxonomy" id="1237068"/>
    <lineage>
        <taxon>Eukaryota</taxon>
        <taxon>Fungi</taxon>
        <taxon>Dikarya</taxon>
        <taxon>Ascomycota</taxon>
        <taxon>Pezizomycotina</taxon>
        <taxon>Sordariomycetes</taxon>
        <taxon>Hypocreomycetidae</taxon>
        <taxon>Hypocreales</taxon>
        <taxon>Nectriaceae</taxon>
        <taxon>Fusarium</taxon>
        <taxon>Fusarium decemcellulare species complex</taxon>
    </lineage>
</organism>
<evidence type="ECO:0000259" key="3">
    <source>
        <dbReference type="Pfam" id="PF22939"/>
    </source>
</evidence>
<dbReference type="InterPro" id="IPR029058">
    <property type="entry name" value="AB_hydrolase_fold"/>
</dbReference>
<dbReference type="Pfam" id="PF24883">
    <property type="entry name" value="NPHP3_N"/>
    <property type="match status" value="1"/>
</dbReference>
<dbReference type="Proteomes" id="UP000554235">
    <property type="component" value="Unassembled WGS sequence"/>
</dbReference>
<feature type="domain" description="GPI inositol-deacylase winged helix" evidence="3">
    <location>
        <begin position="469"/>
        <end position="568"/>
    </location>
</feature>
<sequence>MQGSGIASLLKPKAPSPEKSANEFGYHTLIHKDPLATNTVDVVAIHGLNGHYAKTWTDESTGVNWLQDLMPVGFFRVLSFSYNSSIKFSKSTYDLYDFADQLLEGLHASRQSVEEKQRPIIFVCHSFGGIVFKQAFVRAHEIQRYHDVGNFARGVLFFGTPHRGSSLAGWGTMLGPGDGLAGSGAYIAVIQGEELELEDIQLLRDRENGFHEKRDHQMGREGPSETNLCYFFFKSDNYDQRSGITALQSLIRQLCHKCPRLIPMVVDYLRGKSLEDLRALWLTFVASIQHIQAADDEAPLQVFCVLDGLDECDDARKLVLLISETFASTTGGPSRAKEGPSGGLLKMLVLSRPDNFIKNGFDKTPSGASFGSITRTAMIRLRGEDQIDSISADISRVVDVTISGLVQDGLPEDFLDDVRDQLIQRADRTFLWVTLIIQLLAAKADTGASRRDLDQILRSRDIDAVYSEMLATHAKASRARKMLSIILAAARPLTISEMSIALAITPDHNPLETGRRPLRPNGKTFSDLEYDLVLPFETHVKSICGNFVRIIHNKIYFIHETAREFLLELDDSIQEGQEQWSPLLQDGDPFENWYCPIEEHQPSTATPGRVKVTTGPWQHSFSLPTCEALLLHICTTFLYMMGKKCSNASLRHPSENTQDFLQYASMFWHRHFGTIQDMIAPRDLRYYENLCHPAFPGFTSWTTSLCGEIRAKQIAVGRSVDELQDYYIDLLGIELPCHTSDDIDMDFKGSRFEDVDSGPGDFKRHVNWQADHFSSNPASLSNHYFPTEADETGFVSLRQSLRQKRTHRRLDRITQNVSIRESM</sequence>
<evidence type="ECO:0000256" key="2">
    <source>
        <dbReference type="SAM" id="MobiDB-lite"/>
    </source>
</evidence>
<dbReference type="AlphaFoldDB" id="A0A8H4PEV9"/>
<dbReference type="OrthoDB" id="5086500at2759"/>
<feature type="region of interest" description="Disordered" evidence="2">
    <location>
        <begin position="1"/>
        <end position="20"/>
    </location>
</feature>
<protein>
    <submittedName>
        <fullName evidence="5">Ankyrin repeat</fullName>
    </submittedName>
</protein>
<evidence type="ECO:0000256" key="1">
    <source>
        <dbReference type="ARBA" id="ARBA00022737"/>
    </source>
</evidence>
<dbReference type="InterPro" id="IPR056884">
    <property type="entry name" value="NPHP3-like_N"/>
</dbReference>
<evidence type="ECO:0000313" key="6">
    <source>
        <dbReference type="Proteomes" id="UP000554235"/>
    </source>
</evidence>
<comment type="caution">
    <text evidence="5">The sequence shown here is derived from an EMBL/GenBank/DDBJ whole genome shotgun (WGS) entry which is preliminary data.</text>
</comment>
<keyword evidence="1" id="KW-0677">Repeat</keyword>
<dbReference type="InterPro" id="IPR054471">
    <property type="entry name" value="GPIID_WHD"/>
</dbReference>
<dbReference type="PANTHER" id="PTHR10039">
    <property type="entry name" value="AMELOGENIN"/>
    <property type="match status" value="1"/>
</dbReference>
<evidence type="ECO:0000259" key="4">
    <source>
        <dbReference type="Pfam" id="PF24883"/>
    </source>
</evidence>
<dbReference type="Pfam" id="PF22939">
    <property type="entry name" value="WHD_GPIID"/>
    <property type="match status" value="1"/>
</dbReference>
<evidence type="ECO:0000313" key="5">
    <source>
        <dbReference type="EMBL" id="KAF4466981.1"/>
    </source>
</evidence>
<dbReference type="PANTHER" id="PTHR10039:SF14">
    <property type="entry name" value="NACHT DOMAIN-CONTAINING PROTEIN"/>
    <property type="match status" value="1"/>
</dbReference>
<dbReference type="Gene3D" id="3.40.50.1820">
    <property type="entry name" value="alpha/beta hydrolase"/>
    <property type="match status" value="1"/>
</dbReference>